<evidence type="ECO:0000313" key="1">
    <source>
        <dbReference type="EMBL" id="MCH92883.1"/>
    </source>
</evidence>
<reference evidence="1 2" key="1">
    <citation type="journal article" date="2018" name="Front. Plant Sci.">
        <title>Red Clover (Trifolium pratense) and Zigzag Clover (T. medium) - A Picture of Genomic Similarities and Differences.</title>
        <authorList>
            <person name="Dluhosova J."/>
            <person name="Istvanek J."/>
            <person name="Nedelnik J."/>
            <person name="Repkova J."/>
        </authorList>
    </citation>
    <scope>NUCLEOTIDE SEQUENCE [LARGE SCALE GENOMIC DNA]</scope>
    <source>
        <strain evidence="2">cv. 10/8</strain>
        <tissue evidence="1">Leaf</tissue>
    </source>
</reference>
<dbReference type="EMBL" id="LXQA010023696">
    <property type="protein sequence ID" value="MCH92883.1"/>
    <property type="molecule type" value="Genomic_DNA"/>
</dbReference>
<gene>
    <name evidence="1" type="ORF">A2U01_0013829</name>
</gene>
<name>A0A392MZX9_9FABA</name>
<protein>
    <submittedName>
        <fullName evidence="1">Uncharacterized protein</fullName>
    </submittedName>
</protein>
<evidence type="ECO:0000313" key="2">
    <source>
        <dbReference type="Proteomes" id="UP000265520"/>
    </source>
</evidence>
<dbReference type="Proteomes" id="UP000265520">
    <property type="component" value="Unassembled WGS sequence"/>
</dbReference>
<sequence>TPIETFFIFPSDDPSTFHLQTVGGGGGGGDQDMQGLCFIP</sequence>
<dbReference type="AlphaFoldDB" id="A0A392MZX9"/>
<feature type="non-terminal residue" evidence="1">
    <location>
        <position position="1"/>
    </location>
</feature>
<accession>A0A392MZX9</accession>
<comment type="caution">
    <text evidence="1">The sequence shown here is derived from an EMBL/GenBank/DDBJ whole genome shotgun (WGS) entry which is preliminary data.</text>
</comment>
<keyword evidence="2" id="KW-1185">Reference proteome</keyword>
<proteinExistence type="predicted"/>
<organism evidence="1 2">
    <name type="scientific">Trifolium medium</name>
    <dbReference type="NCBI Taxonomy" id="97028"/>
    <lineage>
        <taxon>Eukaryota</taxon>
        <taxon>Viridiplantae</taxon>
        <taxon>Streptophyta</taxon>
        <taxon>Embryophyta</taxon>
        <taxon>Tracheophyta</taxon>
        <taxon>Spermatophyta</taxon>
        <taxon>Magnoliopsida</taxon>
        <taxon>eudicotyledons</taxon>
        <taxon>Gunneridae</taxon>
        <taxon>Pentapetalae</taxon>
        <taxon>rosids</taxon>
        <taxon>fabids</taxon>
        <taxon>Fabales</taxon>
        <taxon>Fabaceae</taxon>
        <taxon>Papilionoideae</taxon>
        <taxon>50 kb inversion clade</taxon>
        <taxon>NPAAA clade</taxon>
        <taxon>Hologalegina</taxon>
        <taxon>IRL clade</taxon>
        <taxon>Trifolieae</taxon>
        <taxon>Trifolium</taxon>
    </lineage>
</organism>